<sequence length="284" mass="31995">MFRIIFRSSGTLCAAVVAPEAARDPGWARVKNVFTKDEFGNLSPEMVTILQTAFLSAFFGAFYGGFTHSREAYLRFIERNDATKFVDHFEAKKKLQDTVTMGFAKGAMKWGWRIASFSSIYMTSVTLFSAYRGEMKLLDFVTAGILAGGLYRANHGFRGVMVGSCIGTFLGLFAGSLSVAMLKLSGTNYDDIYAWNYENINIRNRKFAERLKTKFQGEENTKLLEEHDDTISEQMEQQSSKDVKSAWVKAHGGIEYNKRVDRLAKEAAHNGKECLLQIHYSKIN</sequence>
<evidence type="ECO:0000313" key="10">
    <source>
        <dbReference type="EnsemblMetazoa" id="XP_014258554.1"/>
    </source>
</evidence>
<feature type="transmembrane region" description="Helical" evidence="8">
    <location>
        <begin position="110"/>
        <end position="131"/>
    </location>
</feature>
<feature type="domain" description="RNase H type-1" evidence="9">
    <location>
        <begin position="223"/>
        <end position="268"/>
    </location>
</feature>
<dbReference type="PANTHER" id="PTHR13002:SF1">
    <property type="entry name" value="COMPLEX I ASSEMBLY FACTOR TIMMDC1, MITOCHONDRIAL"/>
    <property type="match status" value="1"/>
</dbReference>
<dbReference type="Gene3D" id="3.30.420.10">
    <property type="entry name" value="Ribonuclease H-like superfamily/Ribonuclease H"/>
    <property type="match status" value="1"/>
</dbReference>
<dbReference type="GeneID" id="106672014"/>
<evidence type="ECO:0000256" key="6">
    <source>
        <dbReference type="ARBA" id="ARBA00040778"/>
    </source>
</evidence>
<keyword evidence="3 8" id="KW-0812">Transmembrane</keyword>
<comment type="subcellular location">
    <subcellularLocation>
        <location evidence="1">Membrane</location>
        <topology evidence="1">Multi-pass membrane protein</topology>
    </subcellularLocation>
</comment>
<dbReference type="GO" id="GO:0016020">
    <property type="term" value="C:membrane"/>
    <property type="evidence" value="ECO:0007669"/>
    <property type="project" value="UniProtKB-SubCell"/>
</dbReference>
<dbReference type="SUPFAM" id="SSF53098">
    <property type="entry name" value="Ribonuclease H-like"/>
    <property type="match status" value="1"/>
</dbReference>
<dbReference type="Pfam" id="PF02466">
    <property type="entry name" value="Tim17"/>
    <property type="match status" value="1"/>
</dbReference>
<dbReference type="GO" id="GO:0003676">
    <property type="term" value="F:nucleic acid binding"/>
    <property type="evidence" value="ECO:0007669"/>
    <property type="project" value="InterPro"/>
</dbReference>
<accession>A0A8I6S677</accession>
<name>A0A8I6S677_CIMLE</name>
<comment type="similarity">
    <text evidence="2">Belongs to the Tim17/Tim22/Tim23 family.</text>
</comment>
<evidence type="ECO:0000256" key="5">
    <source>
        <dbReference type="ARBA" id="ARBA00023136"/>
    </source>
</evidence>
<evidence type="ECO:0000256" key="4">
    <source>
        <dbReference type="ARBA" id="ARBA00022989"/>
    </source>
</evidence>
<dbReference type="InterPro" id="IPR036397">
    <property type="entry name" value="RNaseH_sf"/>
</dbReference>
<dbReference type="EnsemblMetazoa" id="XM_014403068.2">
    <property type="protein sequence ID" value="XP_014258554.1"/>
    <property type="gene ID" value="LOC106672014"/>
</dbReference>
<keyword evidence="11" id="KW-1185">Reference proteome</keyword>
<dbReference type="PANTHER" id="PTHR13002">
    <property type="entry name" value="C3ORF1 PROTEIN-RELATED"/>
    <property type="match status" value="1"/>
</dbReference>
<dbReference type="Pfam" id="PF00075">
    <property type="entry name" value="RNase_H"/>
    <property type="match status" value="1"/>
</dbReference>
<dbReference type="GO" id="GO:0005739">
    <property type="term" value="C:mitochondrion"/>
    <property type="evidence" value="ECO:0007669"/>
    <property type="project" value="TreeGrafter"/>
</dbReference>
<dbReference type="AlphaFoldDB" id="A0A8I6S677"/>
<evidence type="ECO:0000256" key="3">
    <source>
        <dbReference type="ARBA" id="ARBA00022692"/>
    </source>
</evidence>
<dbReference type="OrthoDB" id="5826189at2759"/>
<evidence type="ECO:0000256" key="7">
    <source>
        <dbReference type="ARBA" id="ARBA00041344"/>
    </source>
</evidence>
<dbReference type="CTD" id="41720"/>
<protein>
    <recommendedName>
        <fullName evidence="6">Complex I assembly factor TIMMDC1, mitochondrial</fullName>
    </recommendedName>
    <alternativeName>
        <fullName evidence="7">Translocase of inner mitochondrial membrane domain-containing protein 1</fullName>
    </alternativeName>
</protein>
<proteinExistence type="inferred from homology"/>
<dbReference type="Proteomes" id="UP000494040">
    <property type="component" value="Unassembled WGS sequence"/>
</dbReference>
<dbReference type="GO" id="GO:0004523">
    <property type="term" value="F:RNA-DNA hybrid ribonuclease activity"/>
    <property type="evidence" value="ECO:0007669"/>
    <property type="project" value="InterPro"/>
</dbReference>
<evidence type="ECO:0000313" key="11">
    <source>
        <dbReference type="Proteomes" id="UP000494040"/>
    </source>
</evidence>
<feature type="transmembrane region" description="Helical" evidence="8">
    <location>
        <begin position="47"/>
        <end position="66"/>
    </location>
</feature>
<dbReference type="KEGG" id="clec:106672014"/>
<dbReference type="OMA" id="NSRVAYM"/>
<dbReference type="InterPro" id="IPR055299">
    <property type="entry name" value="TIMMDC1"/>
</dbReference>
<dbReference type="GO" id="GO:0032981">
    <property type="term" value="P:mitochondrial respiratory chain complex I assembly"/>
    <property type="evidence" value="ECO:0007669"/>
    <property type="project" value="InterPro"/>
</dbReference>
<dbReference type="InterPro" id="IPR012337">
    <property type="entry name" value="RNaseH-like_sf"/>
</dbReference>
<dbReference type="InterPro" id="IPR002156">
    <property type="entry name" value="RNaseH_domain"/>
</dbReference>
<evidence type="ECO:0000259" key="9">
    <source>
        <dbReference type="Pfam" id="PF00075"/>
    </source>
</evidence>
<reference evidence="10" key="1">
    <citation type="submission" date="2022-01" db="UniProtKB">
        <authorList>
            <consortium name="EnsemblMetazoa"/>
        </authorList>
    </citation>
    <scope>IDENTIFICATION</scope>
</reference>
<dbReference type="RefSeq" id="XP_014258554.1">
    <property type="nucleotide sequence ID" value="XM_014403068.2"/>
</dbReference>
<keyword evidence="4 8" id="KW-1133">Transmembrane helix</keyword>
<keyword evidence="5 8" id="KW-0472">Membrane</keyword>
<evidence type="ECO:0000256" key="8">
    <source>
        <dbReference type="SAM" id="Phobius"/>
    </source>
</evidence>
<feature type="transmembrane region" description="Helical" evidence="8">
    <location>
        <begin position="160"/>
        <end position="182"/>
    </location>
</feature>
<organism evidence="10 11">
    <name type="scientific">Cimex lectularius</name>
    <name type="common">Bed bug</name>
    <name type="synonym">Acanthia lectularia</name>
    <dbReference type="NCBI Taxonomy" id="79782"/>
    <lineage>
        <taxon>Eukaryota</taxon>
        <taxon>Metazoa</taxon>
        <taxon>Ecdysozoa</taxon>
        <taxon>Arthropoda</taxon>
        <taxon>Hexapoda</taxon>
        <taxon>Insecta</taxon>
        <taxon>Pterygota</taxon>
        <taxon>Neoptera</taxon>
        <taxon>Paraneoptera</taxon>
        <taxon>Hemiptera</taxon>
        <taxon>Heteroptera</taxon>
        <taxon>Panheteroptera</taxon>
        <taxon>Cimicomorpha</taxon>
        <taxon>Cimicidae</taxon>
        <taxon>Cimex</taxon>
    </lineage>
</organism>
<evidence type="ECO:0000256" key="2">
    <source>
        <dbReference type="ARBA" id="ARBA00008444"/>
    </source>
</evidence>
<evidence type="ECO:0000256" key="1">
    <source>
        <dbReference type="ARBA" id="ARBA00004141"/>
    </source>
</evidence>